<accession>A0AAV5UDM9</accession>
<dbReference type="EMBL" id="BTSX01000006">
    <property type="protein sequence ID" value="GMT04987.1"/>
    <property type="molecule type" value="Genomic_DNA"/>
</dbReference>
<name>A0AAV5UDM9_9BILA</name>
<dbReference type="Proteomes" id="UP001432027">
    <property type="component" value="Unassembled WGS sequence"/>
</dbReference>
<gene>
    <name evidence="1" type="ORF">PENTCL1PPCAC_27161</name>
</gene>
<dbReference type="AlphaFoldDB" id="A0AAV5UDM9"/>
<sequence length="280" mass="32098">VCHVLLGRCHFQSHRLRETNLVDQIVVHIPPHVVHRFLIIQIIILDVVFAVSDKNTATANLLNHGRTKNGRFIVMHSLHSKIYPKLVIVNFGLTSTEFIANSVCVHESFFHQFFPSTLSLGIEHCVRRAIIVSIRLILLCISDLMNGGFGCVHPEVSLIFLLRPNPSSHNVVANHLYTLGNPDRNDIFIAKLGAHLVLRRQFDLNHEALGERNKYSFHRRIMEGANWCPRIEVKPTRRSCYRLTRLIFQDFVPSPHGFVAVVRVVRMQIGVVWHVHCLEQ</sequence>
<feature type="non-terminal residue" evidence="1">
    <location>
        <position position="1"/>
    </location>
</feature>
<keyword evidence="2" id="KW-1185">Reference proteome</keyword>
<evidence type="ECO:0000313" key="1">
    <source>
        <dbReference type="EMBL" id="GMT04987.1"/>
    </source>
</evidence>
<comment type="caution">
    <text evidence="1">The sequence shown here is derived from an EMBL/GenBank/DDBJ whole genome shotgun (WGS) entry which is preliminary data.</text>
</comment>
<evidence type="ECO:0000313" key="2">
    <source>
        <dbReference type="Proteomes" id="UP001432027"/>
    </source>
</evidence>
<protein>
    <recommendedName>
        <fullName evidence="3">G protein-coupled receptor</fullName>
    </recommendedName>
</protein>
<feature type="non-terminal residue" evidence="1">
    <location>
        <position position="280"/>
    </location>
</feature>
<proteinExistence type="predicted"/>
<reference evidence="1" key="1">
    <citation type="submission" date="2023-10" db="EMBL/GenBank/DDBJ databases">
        <title>Genome assembly of Pristionchus species.</title>
        <authorList>
            <person name="Yoshida K."/>
            <person name="Sommer R.J."/>
        </authorList>
    </citation>
    <scope>NUCLEOTIDE SEQUENCE</scope>
    <source>
        <strain evidence="1">RS0144</strain>
    </source>
</reference>
<evidence type="ECO:0008006" key="3">
    <source>
        <dbReference type="Google" id="ProtNLM"/>
    </source>
</evidence>
<organism evidence="1 2">
    <name type="scientific">Pristionchus entomophagus</name>
    <dbReference type="NCBI Taxonomy" id="358040"/>
    <lineage>
        <taxon>Eukaryota</taxon>
        <taxon>Metazoa</taxon>
        <taxon>Ecdysozoa</taxon>
        <taxon>Nematoda</taxon>
        <taxon>Chromadorea</taxon>
        <taxon>Rhabditida</taxon>
        <taxon>Rhabditina</taxon>
        <taxon>Diplogasteromorpha</taxon>
        <taxon>Diplogasteroidea</taxon>
        <taxon>Neodiplogasteridae</taxon>
        <taxon>Pristionchus</taxon>
    </lineage>
</organism>